<protein>
    <recommendedName>
        <fullName evidence="4">VCBS repeat-containing protein</fullName>
    </recommendedName>
</protein>
<dbReference type="Pfam" id="PF17963">
    <property type="entry name" value="Big_9"/>
    <property type="match status" value="1"/>
</dbReference>
<feature type="signal peptide" evidence="1">
    <location>
        <begin position="1"/>
        <end position="25"/>
    </location>
</feature>
<accession>A0ABS0H4D8</accession>
<dbReference type="SUPFAM" id="SSF69318">
    <property type="entry name" value="Integrin alpha N-terminal domain"/>
    <property type="match status" value="1"/>
</dbReference>
<evidence type="ECO:0000256" key="1">
    <source>
        <dbReference type="SAM" id="SignalP"/>
    </source>
</evidence>
<evidence type="ECO:0008006" key="4">
    <source>
        <dbReference type="Google" id="ProtNLM"/>
    </source>
</evidence>
<dbReference type="EMBL" id="JADPUN010000265">
    <property type="protein sequence ID" value="MBF9133323.1"/>
    <property type="molecule type" value="Genomic_DNA"/>
</dbReference>
<gene>
    <name evidence="2" type="ORF">I0C86_30815</name>
</gene>
<dbReference type="RefSeq" id="WP_196204834.1">
    <property type="nucleotide sequence ID" value="NZ_JADPUN010000265.1"/>
</dbReference>
<evidence type="ECO:0000313" key="3">
    <source>
        <dbReference type="Proteomes" id="UP000638560"/>
    </source>
</evidence>
<comment type="caution">
    <text evidence="2">The sequence shown here is derived from an EMBL/GenBank/DDBJ whole genome shotgun (WGS) entry which is preliminary data.</text>
</comment>
<name>A0ABS0H4D8_9ACTN</name>
<keyword evidence="3" id="KW-1185">Reference proteome</keyword>
<dbReference type="Proteomes" id="UP000638560">
    <property type="component" value="Unassembled WGS sequence"/>
</dbReference>
<organism evidence="2 3">
    <name type="scientific">Plantactinospora alkalitolerans</name>
    <dbReference type="NCBI Taxonomy" id="2789879"/>
    <lineage>
        <taxon>Bacteria</taxon>
        <taxon>Bacillati</taxon>
        <taxon>Actinomycetota</taxon>
        <taxon>Actinomycetes</taxon>
        <taxon>Micromonosporales</taxon>
        <taxon>Micromonosporaceae</taxon>
        <taxon>Plantactinospora</taxon>
    </lineage>
</organism>
<dbReference type="InterPro" id="IPR028994">
    <property type="entry name" value="Integrin_alpha_N"/>
</dbReference>
<sequence>MWCRRAIAISVVTMINLGIAAPALAGGRGETLYGDLDGDRRTDLIRLVSAPPDRCAVLVRLGRAGGGYQGSKLYTYPEPGGDDGVFQCPDLGTIVDLGRDGSTELVIGWFAGRPAGVDQDLLVLRDFQPDGGTTGLFQPSYVGVADFNGDGRKDIYEWTDQGEGLATHLNTPAGELIPGPINFCGLLVQPPLLADFTLDRHTEVVLPFYQQCGVADSGVAVLFSDSRTEYLEQDPLGEHVWTSAIEDADADGVPDVRTVDRDSGEVSHYLVRPPARFLEAPTPEPDLAVVTAAVPTSIPVLANDAVTVAASIAVVVPPRYGRVQITPEKTLVYIPPATPPATADTFVYRVIDDGKAADAPVTVELKFPAATSSAAAAAAR</sequence>
<evidence type="ECO:0000313" key="2">
    <source>
        <dbReference type="EMBL" id="MBF9133323.1"/>
    </source>
</evidence>
<reference evidence="2 3" key="1">
    <citation type="submission" date="2020-11" db="EMBL/GenBank/DDBJ databases">
        <title>A novel isolate from a Black sea contaminated sediment with potential to produce alkanes: Plantactinospora alkalitolerans sp. nov.</title>
        <authorList>
            <person name="Carro L."/>
            <person name="Veyisoglu A."/>
            <person name="Guven K."/>
            <person name="Schumann P."/>
            <person name="Klenk H.-P."/>
            <person name="Sahin N."/>
        </authorList>
    </citation>
    <scope>NUCLEOTIDE SEQUENCE [LARGE SCALE GENOMIC DNA]</scope>
    <source>
        <strain evidence="2 3">S1510</strain>
    </source>
</reference>
<keyword evidence="1" id="KW-0732">Signal</keyword>
<feature type="chain" id="PRO_5047289024" description="VCBS repeat-containing protein" evidence="1">
    <location>
        <begin position="26"/>
        <end position="380"/>
    </location>
</feature>
<proteinExistence type="predicted"/>